<keyword evidence="3" id="KW-1185">Reference proteome</keyword>
<proteinExistence type="predicted"/>
<evidence type="ECO:0000313" key="2">
    <source>
        <dbReference type="EMBL" id="SPO19968.1"/>
    </source>
</evidence>
<evidence type="ECO:0000313" key="3">
    <source>
        <dbReference type="Proteomes" id="UP000324022"/>
    </source>
</evidence>
<keyword evidence="1" id="KW-0732">Signal</keyword>
<organism evidence="2 3">
    <name type="scientific">Ustilago trichophora</name>
    <dbReference type="NCBI Taxonomy" id="86804"/>
    <lineage>
        <taxon>Eukaryota</taxon>
        <taxon>Fungi</taxon>
        <taxon>Dikarya</taxon>
        <taxon>Basidiomycota</taxon>
        <taxon>Ustilaginomycotina</taxon>
        <taxon>Ustilaginomycetes</taxon>
        <taxon>Ustilaginales</taxon>
        <taxon>Ustilaginaceae</taxon>
        <taxon>Ustilago</taxon>
    </lineage>
</organism>
<protein>
    <recommendedName>
        <fullName evidence="4">Cell wall protein PhiA</fullName>
    </recommendedName>
</protein>
<dbReference type="OrthoDB" id="10403079at2759"/>
<dbReference type="EMBL" id="OOIN01000001">
    <property type="protein sequence ID" value="SPO19968.1"/>
    <property type="molecule type" value="Genomic_DNA"/>
</dbReference>
<dbReference type="AlphaFoldDB" id="A0A5C3DPC3"/>
<accession>A0A5C3DPC3</accession>
<name>A0A5C3DPC3_9BASI</name>
<reference evidence="2 3" key="1">
    <citation type="submission" date="2018-03" db="EMBL/GenBank/DDBJ databases">
        <authorList>
            <person name="Guldener U."/>
        </authorList>
    </citation>
    <scope>NUCLEOTIDE SEQUENCE [LARGE SCALE GENOMIC DNA]</scope>
    <source>
        <strain evidence="2 3">NBRC100155</strain>
    </source>
</reference>
<evidence type="ECO:0000256" key="1">
    <source>
        <dbReference type="SAM" id="SignalP"/>
    </source>
</evidence>
<feature type="chain" id="PRO_5023116740" description="Cell wall protein PhiA" evidence="1">
    <location>
        <begin position="23"/>
        <end position="153"/>
    </location>
</feature>
<evidence type="ECO:0008006" key="4">
    <source>
        <dbReference type="Google" id="ProtNLM"/>
    </source>
</evidence>
<feature type="signal peptide" evidence="1">
    <location>
        <begin position="1"/>
        <end position="22"/>
    </location>
</feature>
<sequence>MKLQAALVAASVAIFAAGDVAAYIWLQDTATDNFNAYCKRGGAKVNSKYGCFIAYPGFFGEIGEDSDFQGYQSHDGKAFALIPNANFDPAIIKTASWGDKTLEVDFVNQIPGQNNCAGIAFVKPDGRALPGGALQCHPDGPAFPLPKQPPTDD</sequence>
<dbReference type="Proteomes" id="UP000324022">
    <property type="component" value="Unassembled WGS sequence"/>
</dbReference>
<gene>
    <name evidence="2" type="ORF">UTRI_00358_B</name>
</gene>